<evidence type="ECO:0000313" key="1">
    <source>
        <dbReference type="EMBL" id="MQW93037.1"/>
    </source>
</evidence>
<protein>
    <submittedName>
        <fullName evidence="1">Uncharacterized protein</fullName>
    </submittedName>
</protein>
<dbReference type="RefSeq" id="WP_153389440.1">
    <property type="nucleotide sequence ID" value="NZ_WITK01000021.1"/>
</dbReference>
<comment type="caution">
    <text evidence="1">The sequence shown here is derived from an EMBL/GenBank/DDBJ whole genome shotgun (WGS) entry which is preliminary data.</text>
</comment>
<evidence type="ECO:0000313" key="2">
    <source>
        <dbReference type="Proteomes" id="UP000480556"/>
    </source>
</evidence>
<reference evidence="1 2" key="1">
    <citation type="submission" date="2019-10" db="EMBL/GenBank/DDBJ databases">
        <authorList>
            <person name="Dong K."/>
        </authorList>
    </citation>
    <scope>NUCLEOTIDE SEQUENCE [LARGE SCALE GENOMIC DNA]</scope>
    <source>
        <strain evidence="2">dk771</strain>
    </source>
</reference>
<proteinExistence type="predicted"/>
<dbReference type="EMBL" id="WITK01000021">
    <property type="protein sequence ID" value="MQW93037.1"/>
    <property type="molecule type" value="Genomic_DNA"/>
</dbReference>
<dbReference type="Proteomes" id="UP000480556">
    <property type="component" value="Unassembled WGS sequence"/>
</dbReference>
<dbReference type="AlphaFoldDB" id="A0AA90W5U6"/>
<accession>A0AA90W5U6</accession>
<gene>
    <name evidence="1" type="ORF">GHJ48_11660</name>
</gene>
<sequence>MQNKQEKMTEFGQFRILKIGAKYIHAELIGSMKTYQSQIVKNVVVSDIEIGETVFLRVKDQSIQSGYGTKVKFEPIERLINQADIEKYILADRKQVADIYIKAAQDNLDKGWYSGDAIEKALFFSASHLTYKTINTELRYKRLSNIIHACCSYEYKTTEHFIRLCDSALEIYQDEQLLNDLELKQFEQSITTIRSDLDLAEKNVQKKAHEYLDQLKGLLKR</sequence>
<organism evidence="1 2">
    <name type="scientific">Acinetobacter wanghuae</name>
    <dbReference type="NCBI Taxonomy" id="2662362"/>
    <lineage>
        <taxon>Bacteria</taxon>
        <taxon>Pseudomonadati</taxon>
        <taxon>Pseudomonadota</taxon>
        <taxon>Gammaproteobacteria</taxon>
        <taxon>Moraxellales</taxon>
        <taxon>Moraxellaceae</taxon>
        <taxon>Acinetobacter</taxon>
    </lineage>
</organism>
<name>A0AA90W5U6_9GAMM</name>